<feature type="region of interest" description="Disordered" evidence="1">
    <location>
        <begin position="361"/>
        <end position="450"/>
    </location>
</feature>
<proteinExistence type="predicted"/>
<dbReference type="PANTHER" id="PTHR37451">
    <property type="entry name" value="MARVEL DOMAIN"/>
    <property type="match status" value="1"/>
</dbReference>
<dbReference type="AlphaFoldDB" id="A0A9P8VBT1"/>
<feature type="compositionally biased region" description="Pro residues" evidence="1">
    <location>
        <begin position="306"/>
        <end position="316"/>
    </location>
</feature>
<dbReference type="OrthoDB" id="5325022at2759"/>
<dbReference type="Proteomes" id="UP000770015">
    <property type="component" value="Unassembled WGS sequence"/>
</dbReference>
<protein>
    <recommendedName>
        <fullName evidence="5">MARVEL domain-containing protein</fullName>
    </recommendedName>
</protein>
<feature type="compositionally biased region" description="Basic and acidic residues" evidence="1">
    <location>
        <begin position="1"/>
        <end position="10"/>
    </location>
</feature>
<evidence type="ECO:0000256" key="1">
    <source>
        <dbReference type="SAM" id="MobiDB-lite"/>
    </source>
</evidence>
<feature type="transmembrane region" description="Helical" evidence="2">
    <location>
        <begin position="110"/>
        <end position="134"/>
    </location>
</feature>
<keyword evidence="2" id="KW-0472">Membrane</keyword>
<reference evidence="3" key="1">
    <citation type="journal article" date="2021" name="Nat. Commun.">
        <title>Genetic determinants of endophytism in the Arabidopsis root mycobiome.</title>
        <authorList>
            <person name="Mesny F."/>
            <person name="Miyauchi S."/>
            <person name="Thiergart T."/>
            <person name="Pickel B."/>
            <person name="Atanasova L."/>
            <person name="Karlsson M."/>
            <person name="Huettel B."/>
            <person name="Barry K.W."/>
            <person name="Haridas S."/>
            <person name="Chen C."/>
            <person name="Bauer D."/>
            <person name="Andreopoulos W."/>
            <person name="Pangilinan J."/>
            <person name="LaButti K."/>
            <person name="Riley R."/>
            <person name="Lipzen A."/>
            <person name="Clum A."/>
            <person name="Drula E."/>
            <person name="Henrissat B."/>
            <person name="Kohler A."/>
            <person name="Grigoriev I.V."/>
            <person name="Martin F.M."/>
            <person name="Hacquard S."/>
        </authorList>
    </citation>
    <scope>NUCLEOTIDE SEQUENCE</scope>
    <source>
        <strain evidence="3">MPI-SDFR-AT-0117</strain>
    </source>
</reference>
<feature type="region of interest" description="Disordered" evidence="1">
    <location>
        <begin position="306"/>
        <end position="345"/>
    </location>
</feature>
<dbReference type="PANTHER" id="PTHR37451:SF4">
    <property type="entry name" value="MARVEL DOMAIN-CONTAINING PROTEIN"/>
    <property type="match status" value="1"/>
</dbReference>
<feature type="compositionally biased region" description="Polar residues" evidence="1">
    <location>
        <begin position="399"/>
        <end position="413"/>
    </location>
</feature>
<evidence type="ECO:0000313" key="4">
    <source>
        <dbReference type="Proteomes" id="UP000770015"/>
    </source>
</evidence>
<organism evidence="3 4">
    <name type="scientific">Plectosphaerella plurivora</name>
    <dbReference type="NCBI Taxonomy" id="936078"/>
    <lineage>
        <taxon>Eukaryota</taxon>
        <taxon>Fungi</taxon>
        <taxon>Dikarya</taxon>
        <taxon>Ascomycota</taxon>
        <taxon>Pezizomycotina</taxon>
        <taxon>Sordariomycetes</taxon>
        <taxon>Hypocreomycetidae</taxon>
        <taxon>Glomerellales</taxon>
        <taxon>Plectosphaerellaceae</taxon>
        <taxon>Plectosphaerella</taxon>
    </lineage>
</organism>
<gene>
    <name evidence="3" type="ORF">F5X68DRAFT_232586</name>
</gene>
<feature type="transmembrane region" description="Helical" evidence="2">
    <location>
        <begin position="196"/>
        <end position="221"/>
    </location>
</feature>
<comment type="caution">
    <text evidence="3">The sequence shown here is derived from an EMBL/GenBank/DDBJ whole genome shotgun (WGS) entry which is preliminary data.</text>
</comment>
<feature type="transmembrane region" description="Helical" evidence="2">
    <location>
        <begin position="141"/>
        <end position="162"/>
    </location>
</feature>
<evidence type="ECO:0008006" key="5">
    <source>
        <dbReference type="Google" id="ProtNLM"/>
    </source>
</evidence>
<accession>A0A9P8VBT1</accession>
<feature type="compositionally biased region" description="Low complexity" evidence="1">
    <location>
        <begin position="427"/>
        <end position="441"/>
    </location>
</feature>
<keyword evidence="2" id="KW-0812">Transmembrane</keyword>
<evidence type="ECO:0000313" key="3">
    <source>
        <dbReference type="EMBL" id="KAH6686426.1"/>
    </source>
</evidence>
<feature type="transmembrane region" description="Helical" evidence="2">
    <location>
        <begin position="65"/>
        <end position="90"/>
    </location>
</feature>
<sequence length="450" mass="49348">MDAQETRPAEDATPATTPVETKATPVESPADTEPKAAKSRVPAWLLRNTWRKDGRKRDHMPDMPVWVSIVRVLQIALCIATLALTAYGTVTVQKALGYRRITNWSGSEGYPFSWFAFSWTFTYLMWLGTAVLLFPMMYNCWVQLGLELLTLVFWLITTALLASHSDDLDNDNDYVTELGPAFKKYQDMIQRNARGFVLATFAATGTSTANCMLFIVTLISFGRALHNYRVRTSPDTDAENKAGSVDDPDKAVASPQMSGASSGQPPWTHHHHYYPWYPPPPPQQDGQTPIPMPPYPYMPAYYPPPPPGHPYPPPPASLQQGSSDGGTPFPPHSPWHGPTGPAWPQHQYDMYQQQVPIAAQHTGQSGGDFGTPQFPVVAPVMPSKLGLEGSAPPPPLHLQTASTGQQRSTSPAELQSAVPEEAHELPAELPNNEAPAPAQRRPTPDVPPPP</sequence>
<feature type="compositionally biased region" description="Polar residues" evidence="1">
    <location>
        <begin position="255"/>
        <end position="264"/>
    </location>
</feature>
<name>A0A9P8VBT1_9PEZI</name>
<keyword evidence="4" id="KW-1185">Reference proteome</keyword>
<keyword evidence="2" id="KW-1133">Transmembrane helix</keyword>
<feature type="region of interest" description="Disordered" evidence="1">
    <location>
        <begin position="1"/>
        <end position="38"/>
    </location>
</feature>
<evidence type="ECO:0000256" key="2">
    <source>
        <dbReference type="SAM" id="Phobius"/>
    </source>
</evidence>
<feature type="region of interest" description="Disordered" evidence="1">
    <location>
        <begin position="233"/>
        <end position="266"/>
    </location>
</feature>
<dbReference type="EMBL" id="JAGSXJ010000013">
    <property type="protein sequence ID" value="KAH6686426.1"/>
    <property type="molecule type" value="Genomic_DNA"/>
</dbReference>